<dbReference type="AlphaFoldDB" id="A0AAD7NXA9"/>
<sequence length="73" mass="8490">GPALPKRKDPAFVEKHARLMLILFKPWRNASDLRAPGQRWSQAYAEFLLTCPVEAVERIENMQLLHECKDSRD</sequence>
<feature type="non-terminal residue" evidence="1">
    <location>
        <position position="73"/>
    </location>
</feature>
<organism evidence="1 2">
    <name type="scientific">Mycena metata</name>
    <dbReference type="NCBI Taxonomy" id="1033252"/>
    <lineage>
        <taxon>Eukaryota</taxon>
        <taxon>Fungi</taxon>
        <taxon>Dikarya</taxon>
        <taxon>Basidiomycota</taxon>
        <taxon>Agaricomycotina</taxon>
        <taxon>Agaricomycetes</taxon>
        <taxon>Agaricomycetidae</taxon>
        <taxon>Agaricales</taxon>
        <taxon>Marasmiineae</taxon>
        <taxon>Mycenaceae</taxon>
        <taxon>Mycena</taxon>
    </lineage>
</organism>
<accession>A0AAD7NXA9</accession>
<evidence type="ECO:0000313" key="1">
    <source>
        <dbReference type="EMBL" id="KAJ7779030.1"/>
    </source>
</evidence>
<proteinExistence type="predicted"/>
<comment type="caution">
    <text evidence="1">The sequence shown here is derived from an EMBL/GenBank/DDBJ whole genome shotgun (WGS) entry which is preliminary data.</text>
</comment>
<gene>
    <name evidence="1" type="ORF">B0H16DRAFT_1214804</name>
</gene>
<dbReference type="EMBL" id="JARKIB010000006">
    <property type="protein sequence ID" value="KAJ7779030.1"/>
    <property type="molecule type" value="Genomic_DNA"/>
</dbReference>
<name>A0AAD7NXA9_9AGAR</name>
<reference evidence="1" key="1">
    <citation type="submission" date="2023-03" db="EMBL/GenBank/DDBJ databases">
        <title>Massive genome expansion in bonnet fungi (Mycena s.s.) driven by repeated elements and novel gene families across ecological guilds.</title>
        <authorList>
            <consortium name="Lawrence Berkeley National Laboratory"/>
            <person name="Harder C.B."/>
            <person name="Miyauchi S."/>
            <person name="Viragh M."/>
            <person name="Kuo A."/>
            <person name="Thoen E."/>
            <person name="Andreopoulos B."/>
            <person name="Lu D."/>
            <person name="Skrede I."/>
            <person name="Drula E."/>
            <person name="Henrissat B."/>
            <person name="Morin E."/>
            <person name="Kohler A."/>
            <person name="Barry K."/>
            <person name="LaButti K."/>
            <person name="Morin E."/>
            <person name="Salamov A."/>
            <person name="Lipzen A."/>
            <person name="Mereny Z."/>
            <person name="Hegedus B."/>
            <person name="Baldrian P."/>
            <person name="Stursova M."/>
            <person name="Weitz H."/>
            <person name="Taylor A."/>
            <person name="Grigoriev I.V."/>
            <person name="Nagy L.G."/>
            <person name="Martin F."/>
            <person name="Kauserud H."/>
        </authorList>
    </citation>
    <scope>NUCLEOTIDE SEQUENCE</scope>
    <source>
        <strain evidence="1">CBHHK182m</strain>
    </source>
</reference>
<evidence type="ECO:0000313" key="2">
    <source>
        <dbReference type="Proteomes" id="UP001215598"/>
    </source>
</evidence>
<keyword evidence="2" id="KW-1185">Reference proteome</keyword>
<protein>
    <submittedName>
        <fullName evidence="1">Uncharacterized protein</fullName>
    </submittedName>
</protein>
<dbReference type="Proteomes" id="UP001215598">
    <property type="component" value="Unassembled WGS sequence"/>
</dbReference>
<feature type="non-terminal residue" evidence="1">
    <location>
        <position position="1"/>
    </location>
</feature>